<reference evidence="10 11" key="1">
    <citation type="submission" date="2018-03" db="EMBL/GenBank/DDBJ databases">
        <title>Phenotypic and genomic properties of Cyclonatronum proteinivorum gen. nov., sp. nov., a haloalkaliphilic bacteroidete from soda lakes possessing Na+-translocating rhodopsin.</title>
        <authorList>
            <person name="Toshchakov S.V."/>
            <person name="Korzhenkov A."/>
            <person name="Samarov N.I."/>
            <person name="Kublanov I.V."/>
            <person name="Muntyan M.S."/>
            <person name="Sorokin D.Y."/>
        </authorList>
    </citation>
    <scope>NUCLEOTIDE SEQUENCE [LARGE SCALE GENOMIC DNA]</scope>
    <source>
        <strain evidence="10 11">Omega</strain>
    </source>
</reference>
<proteinExistence type="inferred from homology"/>
<feature type="transmembrane region" description="Helical" evidence="9">
    <location>
        <begin position="229"/>
        <end position="248"/>
    </location>
</feature>
<feature type="transmembrane region" description="Helical" evidence="9">
    <location>
        <begin position="254"/>
        <end position="273"/>
    </location>
</feature>
<gene>
    <name evidence="10" type="ORF">CYPRO_0936</name>
</gene>
<dbReference type="KEGG" id="cprv:CYPRO_0936"/>
<dbReference type="Pfam" id="PF00950">
    <property type="entry name" value="ABC-3"/>
    <property type="match status" value="1"/>
</dbReference>
<dbReference type="RefSeq" id="WP_114983502.1">
    <property type="nucleotide sequence ID" value="NZ_CP027806.1"/>
</dbReference>
<keyword evidence="3 8" id="KW-0813">Transport</keyword>
<dbReference type="GO" id="GO:0010043">
    <property type="term" value="P:response to zinc ion"/>
    <property type="evidence" value="ECO:0007669"/>
    <property type="project" value="TreeGrafter"/>
</dbReference>
<evidence type="ECO:0000313" key="10">
    <source>
        <dbReference type="EMBL" id="AXJ00213.1"/>
    </source>
</evidence>
<name>A0A345UIB1_9BACT</name>
<comment type="subcellular location">
    <subcellularLocation>
        <location evidence="1 8">Cell membrane</location>
        <topology evidence="1 8">Multi-pass membrane protein</topology>
    </subcellularLocation>
</comment>
<dbReference type="Gene3D" id="1.10.3470.10">
    <property type="entry name" value="ABC transporter involved in vitamin B12 uptake, BtuC"/>
    <property type="match status" value="1"/>
</dbReference>
<feature type="transmembrane region" description="Helical" evidence="9">
    <location>
        <begin position="173"/>
        <end position="197"/>
    </location>
</feature>
<evidence type="ECO:0000256" key="2">
    <source>
        <dbReference type="ARBA" id="ARBA00008034"/>
    </source>
</evidence>
<dbReference type="PANTHER" id="PTHR30477:SF8">
    <property type="entry name" value="METAL TRANSPORT SYSTEM MEMBRANE PROTEIN CT_070-RELATED"/>
    <property type="match status" value="1"/>
</dbReference>
<dbReference type="Proteomes" id="UP000254808">
    <property type="component" value="Chromosome"/>
</dbReference>
<feature type="transmembrane region" description="Helical" evidence="9">
    <location>
        <begin position="6"/>
        <end position="26"/>
    </location>
</feature>
<dbReference type="PANTHER" id="PTHR30477">
    <property type="entry name" value="ABC-TRANSPORTER METAL-BINDING PROTEIN"/>
    <property type="match status" value="1"/>
</dbReference>
<feature type="transmembrane region" description="Helical" evidence="9">
    <location>
        <begin position="143"/>
        <end position="161"/>
    </location>
</feature>
<evidence type="ECO:0000256" key="7">
    <source>
        <dbReference type="ARBA" id="ARBA00023136"/>
    </source>
</evidence>
<sequence length="304" mass="32712">MTTFWILLTACLASAACALVGTYLVLRKQAMLSDAISHAVLPGIAIAFLLTASRNTFPMLLGAGAFGLLTVYLTEKLQERGRLMNDASMGIVFTTLFAIGVIIITLFAGSVDLDHECILFGEIAYVPWDLWIFAGMNMGPRPVWILGMVLVINLIFILSCYKELKIYAFDRQLAVSMGIPVVFIHYGLMGTVSFSTIASFESVGAILVVALIIVPPATAYLLTRRLSVMLILSVSFGVLSSLSGYYLALVTDTSIAGAIAVMTGVFFGLALLFSPQEGVITKRNKSIQNTSTQVPETAEGNQLS</sequence>
<dbReference type="InterPro" id="IPR001626">
    <property type="entry name" value="ABC_TroCD"/>
</dbReference>
<evidence type="ECO:0000256" key="5">
    <source>
        <dbReference type="ARBA" id="ARBA00022692"/>
    </source>
</evidence>
<feature type="transmembrane region" description="Helical" evidence="9">
    <location>
        <begin position="57"/>
        <end position="75"/>
    </location>
</feature>
<evidence type="ECO:0000256" key="6">
    <source>
        <dbReference type="ARBA" id="ARBA00022989"/>
    </source>
</evidence>
<dbReference type="GO" id="GO:0043190">
    <property type="term" value="C:ATP-binding cassette (ABC) transporter complex"/>
    <property type="evidence" value="ECO:0007669"/>
    <property type="project" value="InterPro"/>
</dbReference>
<protein>
    <submittedName>
        <fullName evidence="10">Manganese/zinc/iron transport system permease protein</fullName>
    </submittedName>
</protein>
<keyword evidence="7 9" id="KW-0472">Membrane</keyword>
<dbReference type="EMBL" id="CP027806">
    <property type="protein sequence ID" value="AXJ00213.1"/>
    <property type="molecule type" value="Genomic_DNA"/>
</dbReference>
<accession>A0A345UIB1</accession>
<evidence type="ECO:0000256" key="9">
    <source>
        <dbReference type="SAM" id="Phobius"/>
    </source>
</evidence>
<dbReference type="SUPFAM" id="SSF81345">
    <property type="entry name" value="ABC transporter involved in vitamin B12 uptake, BtuC"/>
    <property type="match status" value="1"/>
</dbReference>
<dbReference type="GO" id="GO:0055085">
    <property type="term" value="P:transmembrane transport"/>
    <property type="evidence" value="ECO:0007669"/>
    <property type="project" value="InterPro"/>
</dbReference>
<feature type="transmembrane region" description="Helical" evidence="9">
    <location>
        <begin position="87"/>
        <end position="109"/>
    </location>
</feature>
<dbReference type="InterPro" id="IPR037294">
    <property type="entry name" value="ABC_BtuC-like"/>
</dbReference>
<evidence type="ECO:0000256" key="4">
    <source>
        <dbReference type="ARBA" id="ARBA00022475"/>
    </source>
</evidence>
<dbReference type="CDD" id="cd06550">
    <property type="entry name" value="TM_ABC_iron-siderophores_like"/>
    <property type="match status" value="1"/>
</dbReference>
<organism evidence="10 11">
    <name type="scientific">Cyclonatronum proteinivorum</name>
    <dbReference type="NCBI Taxonomy" id="1457365"/>
    <lineage>
        <taxon>Bacteria</taxon>
        <taxon>Pseudomonadati</taxon>
        <taxon>Balneolota</taxon>
        <taxon>Balneolia</taxon>
        <taxon>Balneolales</taxon>
        <taxon>Cyclonatronaceae</taxon>
        <taxon>Cyclonatronum</taxon>
    </lineage>
</organism>
<keyword evidence="5 8" id="KW-0812">Transmembrane</keyword>
<comment type="similarity">
    <text evidence="2 8">Belongs to the ABC-3 integral membrane protein family.</text>
</comment>
<evidence type="ECO:0000313" key="11">
    <source>
        <dbReference type="Proteomes" id="UP000254808"/>
    </source>
</evidence>
<keyword evidence="4" id="KW-1003">Cell membrane</keyword>
<keyword evidence="11" id="KW-1185">Reference proteome</keyword>
<evidence type="ECO:0000256" key="8">
    <source>
        <dbReference type="RuleBase" id="RU003943"/>
    </source>
</evidence>
<dbReference type="OrthoDB" id="9788905at2"/>
<dbReference type="AlphaFoldDB" id="A0A345UIB1"/>
<feature type="transmembrane region" description="Helical" evidence="9">
    <location>
        <begin position="203"/>
        <end position="222"/>
    </location>
</feature>
<evidence type="ECO:0000256" key="1">
    <source>
        <dbReference type="ARBA" id="ARBA00004651"/>
    </source>
</evidence>
<feature type="transmembrane region" description="Helical" evidence="9">
    <location>
        <begin position="35"/>
        <end position="51"/>
    </location>
</feature>
<evidence type="ECO:0000256" key="3">
    <source>
        <dbReference type="ARBA" id="ARBA00022448"/>
    </source>
</evidence>
<keyword evidence="6 9" id="KW-1133">Transmembrane helix</keyword>